<sequence length="336" mass="37305">MRLPKPPRGVSLTRQDGSVLFRERRGFGRRSMSEEASQPTRIPTAERRQIVIITGLSGAGKSNALRAFEDAGYFCIDNLPPRMIPQVMEMSAGSPGGPEGVVVVADIRGRRYFGGELERVIGEVEAAEGWEKRLLFLEADDATLIRRYKESRRPHPAARGGDVLEAIRSERRDLAPLRERADVVVDTSGYSALDVRLRFKRLAESLSGRLTVSLISFGFKHGAPLDVDTLFDVRFLPNPHYDPSLRPLTGRDRPVREAVLGHPDAREFVERVCGLLSFLIPRYAAEGKTYFTVGIGCTGGRHRSVAIAEELARRLGSGRDGVEVDLYVRHRDLDSG</sequence>
<name>A0A510HJG9_9ACTN</name>
<dbReference type="PIRSF" id="PIRSF005052">
    <property type="entry name" value="P-loopkin"/>
    <property type="match status" value="1"/>
</dbReference>
<keyword evidence="1 4" id="KW-0547">Nucleotide-binding</keyword>
<dbReference type="InterPro" id="IPR053930">
    <property type="entry name" value="RapZ-like_N"/>
</dbReference>
<evidence type="ECO:0000256" key="3">
    <source>
        <dbReference type="ARBA" id="ARBA00023134"/>
    </source>
</evidence>
<dbReference type="InterPro" id="IPR027417">
    <property type="entry name" value="P-loop_NTPase"/>
</dbReference>
<dbReference type="SUPFAM" id="SSF52540">
    <property type="entry name" value="P-loop containing nucleoside triphosphate hydrolases"/>
    <property type="match status" value="1"/>
</dbReference>
<dbReference type="Proteomes" id="UP000318065">
    <property type="component" value="Chromosome"/>
</dbReference>
<accession>A0A510HJG9</accession>
<evidence type="ECO:0000256" key="4">
    <source>
        <dbReference type="HAMAP-Rule" id="MF_00636"/>
    </source>
</evidence>
<keyword evidence="3 4" id="KW-0342">GTP-binding</keyword>
<dbReference type="EMBL" id="AP019791">
    <property type="protein sequence ID" value="BBL79405.1"/>
    <property type="molecule type" value="Genomic_DNA"/>
</dbReference>
<dbReference type="NCBIfam" id="NF003828">
    <property type="entry name" value="PRK05416.1"/>
    <property type="match status" value="1"/>
</dbReference>
<dbReference type="InterPro" id="IPR005337">
    <property type="entry name" value="RapZ-like"/>
</dbReference>
<evidence type="ECO:0000259" key="5">
    <source>
        <dbReference type="Pfam" id="PF03668"/>
    </source>
</evidence>
<dbReference type="HAMAP" id="MF_00636">
    <property type="entry name" value="RapZ_like"/>
    <property type="match status" value="1"/>
</dbReference>
<dbReference type="Pfam" id="PF03668">
    <property type="entry name" value="RapZ-like_N"/>
    <property type="match status" value="1"/>
</dbReference>
<keyword evidence="8" id="KW-1185">Reference proteome</keyword>
<dbReference type="PANTHER" id="PTHR30448">
    <property type="entry name" value="RNASE ADAPTER PROTEIN RAPZ"/>
    <property type="match status" value="1"/>
</dbReference>
<protein>
    <submittedName>
        <fullName evidence="7">Nucleotide-binding protein</fullName>
    </submittedName>
</protein>
<dbReference type="AlphaFoldDB" id="A0A510HJG9"/>
<dbReference type="GO" id="GO:0005524">
    <property type="term" value="F:ATP binding"/>
    <property type="evidence" value="ECO:0007669"/>
    <property type="project" value="UniProtKB-UniRule"/>
</dbReference>
<feature type="domain" description="RapZ-like N-terminal" evidence="5">
    <location>
        <begin position="49"/>
        <end position="200"/>
    </location>
</feature>
<dbReference type="PANTHER" id="PTHR30448:SF0">
    <property type="entry name" value="RNASE ADAPTER PROTEIN RAPZ"/>
    <property type="match status" value="1"/>
</dbReference>
<keyword evidence="2 4" id="KW-0067">ATP-binding</keyword>
<dbReference type="GO" id="GO:0005525">
    <property type="term" value="F:GTP binding"/>
    <property type="evidence" value="ECO:0007669"/>
    <property type="project" value="UniProtKB-UniRule"/>
</dbReference>
<evidence type="ECO:0000259" key="6">
    <source>
        <dbReference type="Pfam" id="PF22740"/>
    </source>
</evidence>
<organism evidence="7 8">
    <name type="scientific">Rubrobacter xylanophilus</name>
    <dbReference type="NCBI Taxonomy" id="49319"/>
    <lineage>
        <taxon>Bacteria</taxon>
        <taxon>Bacillati</taxon>
        <taxon>Actinomycetota</taxon>
        <taxon>Rubrobacteria</taxon>
        <taxon>Rubrobacterales</taxon>
        <taxon>Rubrobacteraceae</taxon>
        <taxon>Rubrobacter</taxon>
    </lineage>
</organism>
<feature type="binding site" evidence="4">
    <location>
        <begin position="106"/>
        <end position="109"/>
    </location>
    <ligand>
        <name>GTP</name>
        <dbReference type="ChEBI" id="CHEBI:37565"/>
    </ligand>
</feature>
<evidence type="ECO:0000256" key="2">
    <source>
        <dbReference type="ARBA" id="ARBA00022840"/>
    </source>
</evidence>
<feature type="binding site" evidence="4">
    <location>
        <begin position="55"/>
        <end position="62"/>
    </location>
    <ligand>
        <name>ATP</name>
        <dbReference type="ChEBI" id="CHEBI:30616"/>
    </ligand>
</feature>
<proteinExistence type="inferred from homology"/>
<gene>
    <name evidence="7" type="ORF">RxyAA322_12590</name>
</gene>
<reference evidence="7" key="1">
    <citation type="journal article" date="2019" name="Microbiol. Resour. Announc.">
        <title>Complete Genome Sequence of Rubrobacter xylanophilus Strain AA3-22, Isolated from Arima Onsen in Japan.</title>
        <authorList>
            <person name="Tomariguchi N."/>
            <person name="Miyazaki K."/>
        </authorList>
    </citation>
    <scope>NUCLEOTIDE SEQUENCE [LARGE SCALE GENOMIC DNA]</scope>
    <source>
        <strain evidence="7">AA3-22</strain>
    </source>
</reference>
<evidence type="ECO:0000313" key="8">
    <source>
        <dbReference type="Proteomes" id="UP000318065"/>
    </source>
</evidence>
<dbReference type="InterPro" id="IPR053931">
    <property type="entry name" value="RapZ_C"/>
</dbReference>
<dbReference type="Pfam" id="PF22740">
    <property type="entry name" value="PapZ_C"/>
    <property type="match status" value="1"/>
</dbReference>
<evidence type="ECO:0000256" key="1">
    <source>
        <dbReference type="ARBA" id="ARBA00022741"/>
    </source>
</evidence>
<evidence type="ECO:0000313" key="7">
    <source>
        <dbReference type="EMBL" id="BBL79405.1"/>
    </source>
</evidence>
<feature type="domain" description="RapZ C-terminal" evidence="6">
    <location>
        <begin position="211"/>
        <end position="333"/>
    </location>
</feature>